<organism evidence="2 3">
    <name type="scientific">Pycnococcus provasolii</name>
    <dbReference type="NCBI Taxonomy" id="41880"/>
    <lineage>
        <taxon>Eukaryota</taxon>
        <taxon>Viridiplantae</taxon>
        <taxon>Chlorophyta</taxon>
        <taxon>Pseudoscourfieldiophyceae</taxon>
        <taxon>Pseudoscourfieldiales</taxon>
        <taxon>Pycnococcaceae</taxon>
        <taxon>Pycnococcus</taxon>
    </lineage>
</organism>
<keyword evidence="3" id="KW-1185">Reference proteome</keyword>
<accession>A0A830HS45</accession>
<dbReference type="Gene3D" id="1.25.40.480">
    <property type="match status" value="1"/>
</dbReference>
<sequence length="418" mass="43513">MSPVVHEGSPVPPLGSTTSSLLWSGSGGSRVCLKSAFNVASFSVDTGDLPLFAASSLLARSVIAGRCKKRMRSTRGLSVARRFARVLTAARCLDTTTTEENEEEKQQEEELDIVEATPGMNLEEEDDEVAEGIAGGQQKQQQQGREVPNTTDEARARAVVASDALKGAAPNGNESPPPEVASALASETGLSDADFEAALDSLEIPTAWLSLICGAWAEQWLGRVRHIQLLRACLVPHVANLEAAPKPALIQALGVAFDGVGSAFVQAVVAPALGVNSPWPSRAFAAWLNDRARACSSETLADLFACATSALDATSQQSTATFEAVSRLALAVLQVCASPLLDARAAADVLARRASDVVRVAAAGKLCAALAPRLSQDRESASAIRALADALADARVNVSGGASIVAKSAEAKLRKLLV</sequence>
<reference evidence="2" key="1">
    <citation type="submission" date="2020-10" db="EMBL/GenBank/DDBJ databases">
        <title>Unveiling of a novel bifunctional photoreceptor, Dualchrome1, isolated from a cosmopolitan green alga.</title>
        <authorList>
            <person name="Suzuki S."/>
            <person name="Kawachi M."/>
        </authorList>
    </citation>
    <scope>NUCLEOTIDE SEQUENCE</scope>
    <source>
        <strain evidence="2">NIES 2893</strain>
    </source>
</reference>
<feature type="region of interest" description="Disordered" evidence="1">
    <location>
        <begin position="131"/>
        <end position="153"/>
    </location>
</feature>
<feature type="region of interest" description="Disordered" evidence="1">
    <location>
        <begin position="166"/>
        <end position="186"/>
    </location>
</feature>
<dbReference type="AlphaFoldDB" id="A0A830HS45"/>
<proteinExistence type="predicted"/>
<dbReference type="Proteomes" id="UP000660262">
    <property type="component" value="Unassembled WGS sequence"/>
</dbReference>
<evidence type="ECO:0000313" key="3">
    <source>
        <dbReference type="Proteomes" id="UP000660262"/>
    </source>
</evidence>
<name>A0A830HS45_9CHLO</name>
<protein>
    <submittedName>
        <fullName evidence="2">Uncharacterized protein</fullName>
    </submittedName>
</protein>
<comment type="caution">
    <text evidence="2">The sequence shown here is derived from an EMBL/GenBank/DDBJ whole genome shotgun (WGS) entry which is preliminary data.</text>
</comment>
<evidence type="ECO:0000256" key="1">
    <source>
        <dbReference type="SAM" id="MobiDB-lite"/>
    </source>
</evidence>
<evidence type="ECO:0000313" key="2">
    <source>
        <dbReference type="EMBL" id="GHP09964.1"/>
    </source>
</evidence>
<dbReference type="EMBL" id="BNJQ01000027">
    <property type="protein sequence ID" value="GHP09964.1"/>
    <property type="molecule type" value="Genomic_DNA"/>
</dbReference>
<gene>
    <name evidence="2" type="ORF">PPROV_000869700</name>
</gene>